<keyword evidence="7 10" id="KW-0520">NAD</keyword>
<comment type="caution">
    <text evidence="13">The sequence shown here is derived from an EMBL/GenBank/DDBJ whole genome shotgun (WGS) entry which is preliminary data.</text>
</comment>
<evidence type="ECO:0000256" key="2">
    <source>
        <dbReference type="ARBA" id="ARBA00001911"/>
    </source>
</evidence>
<protein>
    <recommendedName>
        <fullName evidence="6 10">UDP-glucose 4-epimerase</fullName>
        <ecNumber evidence="5 10">5.1.3.2</ecNumber>
    </recommendedName>
</protein>
<evidence type="ECO:0000256" key="3">
    <source>
        <dbReference type="ARBA" id="ARBA00004947"/>
    </source>
</evidence>
<dbReference type="EMBL" id="SMLM01000004">
    <property type="protein sequence ID" value="TFY99139.1"/>
    <property type="molecule type" value="Genomic_DNA"/>
</dbReference>
<dbReference type="InterPro" id="IPR001509">
    <property type="entry name" value="Epimerase_deHydtase"/>
</dbReference>
<dbReference type="InterPro" id="IPR036291">
    <property type="entry name" value="NAD(P)-bd_dom_sf"/>
</dbReference>
<gene>
    <name evidence="13" type="primary">galE</name>
    <name evidence="13" type="ORF">EZ313_21445</name>
</gene>
<comment type="pathway">
    <text evidence="3 10">Carbohydrate metabolism; galactose metabolism.</text>
</comment>
<dbReference type="UniPathway" id="UPA00214"/>
<feature type="region of interest" description="Disordered" evidence="11">
    <location>
        <begin position="1"/>
        <end position="20"/>
    </location>
</feature>
<dbReference type="Pfam" id="PF01370">
    <property type="entry name" value="Epimerase"/>
    <property type="match status" value="1"/>
</dbReference>
<evidence type="ECO:0000256" key="6">
    <source>
        <dbReference type="ARBA" id="ARBA00018569"/>
    </source>
</evidence>
<evidence type="ECO:0000313" key="13">
    <source>
        <dbReference type="EMBL" id="TFY99139.1"/>
    </source>
</evidence>
<evidence type="ECO:0000256" key="10">
    <source>
        <dbReference type="RuleBase" id="RU366046"/>
    </source>
</evidence>
<dbReference type="SUPFAM" id="SSF51735">
    <property type="entry name" value="NAD(P)-binding Rossmann-fold domains"/>
    <property type="match status" value="1"/>
</dbReference>
<keyword evidence="14" id="KW-1185">Reference proteome</keyword>
<dbReference type="PANTHER" id="PTHR43725:SF53">
    <property type="entry name" value="UDP-ARABINOSE 4-EPIMERASE 1"/>
    <property type="match status" value="1"/>
</dbReference>
<evidence type="ECO:0000313" key="14">
    <source>
        <dbReference type="Proteomes" id="UP000298180"/>
    </source>
</evidence>
<dbReference type="GO" id="GO:0003978">
    <property type="term" value="F:UDP-glucose 4-epimerase activity"/>
    <property type="evidence" value="ECO:0007669"/>
    <property type="project" value="UniProtKB-UniRule"/>
</dbReference>
<dbReference type="Gene3D" id="3.40.50.720">
    <property type="entry name" value="NAD(P)-binding Rossmann-like Domain"/>
    <property type="match status" value="1"/>
</dbReference>
<dbReference type="Proteomes" id="UP000298180">
    <property type="component" value="Unassembled WGS sequence"/>
</dbReference>
<sequence length="351" mass="38520">MPEGIIPSFSDRPIIPPSSMPPTPNVVVAGGAGYIGSHMVRMLRESGFRPIVVDNLATGHREAAGQELLKVGDIGDREFMGAILREYQPQCVMHFAASSLVGESMTKPGKYWRNNLVQTLNLLDTMLEHGVRQFIFSSTAATYGNPQEVPIPERHPTRPINPYGHSKLAVEYALEDYSVAHGLRSISLRYFNAAGAHPDASIGERHEPETHLIPLVLQVASGRREFISRFGSKHATPDGSCLRDYIHVQDLCAAHLAALRKLEGGAETTVYNLGNGRGHSVNEVIEAARRVTGHPIPVRDDPPRPGDPPVLVADAARARAELGWTPQYEDLDTIIAHAWQWERKLHQAGKA</sequence>
<keyword evidence="8 10" id="KW-0413">Isomerase</keyword>
<evidence type="ECO:0000256" key="8">
    <source>
        <dbReference type="ARBA" id="ARBA00023235"/>
    </source>
</evidence>
<organism evidence="13 14">
    <name type="scientific">Ramlibacter henchirensis</name>
    <dbReference type="NCBI Taxonomy" id="204072"/>
    <lineage>
        <taxon>Bacteria</taxon>
        <taxon>Pseudomonadati</taxon>
        <taxon>Pseudomonadota</taxon>
        <taxon>Betaproteobacteria</taxon>
        <taxon>Burkholderiales</taxon>
        <taxon>Comamonadaceae</taxon>
        <taxon>Ramlibacter</taxon>
    </lineage>
</organism>
<evidence type="ECO:0000256" key="11">
    <source>
        <dbReference type="SAM" id="MobiDB-lite"/>
    </source>
</evidence>
<dbReference type="GO" id="GO:0033499">
    <property type="term" value="P:galactose catabolic process via UDP-galactose, Leloir pathway"/>
    <property type="evidence" value="ECO:0007669"/>
    <property type="project" value="TreeGrafter"/>
</dbReference>
<evidence type="ECO:0000256" key="1">
    <source>
        <dbReference type="ARBA" id="ARBA00000083"/>
    </source>
</evidence>
<name>A0A4Z0BL51_9BURK</name>
<dbReference type="EC" id="5.1.3.2" evidence="5 10"/>
<comment type="cofactor">
    <cofactor evidence="2 10">
        <name>NAD(+)</name>
        <dbReference type="ChEBI" id="CHEBI:57540"/>
    </cofactor>
</comment>
<comment type="subunit">
    <text evidence="10">Homodimer.</text>
</comment>
<evidence type="ECO:0000259" key="12">
    <source>
        <dbReference type="Pfam" id="PF01370"/>
    </source>
</evidence>
<comment type="catalytic activity">
    <reaction evidence="1 10">
        <text>UDP-alpha-D-glucose = UDP-alpha-D-galactose</text>
        <dbReference type="Rhea" id="RHEA:22168"/>
        <dbReference type="ChEBI" id="CHEBI:58885"/>
        <dbReference type="ChEBI" id="CHEBI:66914"/>
        <dbReference type="EC" id="5.1.3.2"/>
    </reaction>
</comment>
<accession>A0A4Z0BL51</accession>
<dbReference type="Gene3D" id="3.90.25.10">
    <property type="entry name" value="UDP-galactose 4-epimerase, domain 1"/>
    <property type="match status" value="1"/>
</dbReference>
<reference evidence="13 14" key="1">
    <citation type="submission" date="2019-03" db="EMBL/GenBank/DDBJ databases">
        <title>Ramlibacter henchirensis DSM 14656, whole genome shotgun sequence.</title>
        <authorList>
            <person name="Zhang X."/>
            <person name="Feng G."/>
            <person name="Zhu H."/>
        </authorList>
    </citation>
    <scope>NUCLEOTIDE SEQUENCE [LARGE SCALE GENOMIC DNA]</scope>
    <source>
        <strain evidence="13 14">DSM 14656</strain>
    </source>
</reference>
<evidence type="ECO:0000256" key="9">
    <source>
        <dbReference type="ARBA" id="ARBA00023277"/>
    </source>
</evidence>
<evidence type="ECO:0000256" key="7">
    <source>
        <dbReference type="ARBA" id="ARBA00023027"/>
    </source>
</evidence>
<dbReference type="InterPro" id="IPR005886">
    <property type="entry name" value="UDP_G4E"/>
</dbReference>
<evidence type="ECO:0000256" key="5">
    <source>
        <dbReference type="ARBA" id="ARBA00013189"/>
    </source>
</evidence>
<dbReference type="AlphaFoldDB" id="A0A4Z0BL51"/>
<proteinExistence type="inferred from homology"/>
<evidence type="ECO:0000256" key="4">
    <source>
        <dbReference type="ARBA" id="ARBA00007637"/>
    </source>
</evidence>
<dbReference type="PANTHER" id="PTHR43725">
    <property type="entry name" value="UDP-GLUCOSE 4-EPIMERASE"/>
    <property type="match status" value="1"/>
</dbReference>
<keyword evidence="9 10" id="KW-0119">Carbohydrate metabolism</keyword>
<dbReference type="NCBIfam" id="TIGR01179">
    <property type="entry name" value="galE"/>
    <property type="match status" value="1"/>
</dbReference>
<feature type="domain" description="NAD-dependent epimerase/dehydratase" evidence="12">
    <location>
        <begin position="26"/>
        <end position="274"/>
    </location>
</feature>
<dbReference type="CDD" id="cd05247">
    <property type="entry name" value="UDP_G4E_1_SDR_e"/>
    <property type="match status" value="1"/>
</dbReference>
<dbReference type="OrthoDB" id="9803010at2"/>
<comment type="similarity">
    <text evidence="4 10">Belongs to the NAD(P)-dependent epimerase/dehydratase family.</text>
</comment>